<evidence type="ECO:0000256" key="2">
    <source>
        <dbReference type="SAM" id="Phobius"/>
    </source>
</evidence>
<feature type="compositionally biased region" description="Basic and acidic residues" evidence="1">
    <location>
        <begin position="176"/>
        <end position="191"/>
    </location>
</feature>
<name>A0AA39IPH9_9BILA</name>
<accession>A0AA39IPH9</accession>
<dbReference type="Proteomes" id="UP001175271">
    <property type="component" value="Unassembled WGS sequence"/>
</dbReference>
<keyword evidence="2" id="KW-0472">Membrane</keyword>
<feature type="compositionally biased region" description="Basic and acidic residues" evidence="1">
    <location>
        <begin position="94"/>
        <end position="128"/>
    </location>
</feature>
<dbReference type="EMBL" id="JAUCMV010000001">
    <property type="protein sequence ID" value="KAK0426778.1"/>
    <property type="molecule type" value="Genomic_DNA"/>
</dbReference>
<proteinExistence type="predicted"/>
<evidence type="ECO:0000313" key="4">
    <source>
        <dbReference type="Proteomes" id="UP001175271"/>
    </source>
</evidence>
<keyword evidence="2" id="KW-1133">Transmembrane helix</keyword>
<feature type="transmembrane region" description="Helical" evidence="2">
    <location>
        <begin position="12"/>
        <end position="38"/>
    </location>
</feature>
<sequence length="191" mass="21515">MPVPRRHSLSSFTISLGVFVVLTVLIFATLCFGLLCWWNTRNRKQHRPKIVKIEQKRQKVDRCRRCRCPLSSFGTSSCTCKTKTNEFHSASPESGDKVKKEMSKEKLNNVKGEEKKEVDPLKSDDWAAIKDILSSEDGATAEPGLSPAKKTMSKTEPDERPTVPSDSMPSPQNEASTDKTKTRTSELLKDW</sequence>
<dbReference type="AlphaFoldDB" id="A0AA39IPH9"/>
<feature type="compositionally biased region" description="Polar residues" evidence="1">
    <location>
        <begin position="164"/>
        <end position="175"/>
    </location>
</feature>
<keyword evidence="4" id="KW-1185">Reference proteome</keyword>
<feature type="region of interest" description="Disordered" evidence="1">
    <location>
        <begin position="85"/>
        <end position="191"/>
    </location>
</feature>
<keyword evidence="2" id="KW-0812">Transmembrane</keyword>
<reference evidence="3" key="1">
    <citation type="submission" date="2023-06" db="EMBL/GenBank/DDBJ databases">
        <title>Genomic analysis of the entomopathogenic nematode Steinernema hermaphroditum.</title>
        <authorList>
            <person name="Schwarz E.M."/>
            <person name="Heppert J.K."/>
            <person name="Baniya A."/>
            <person name="Schwartz H.T."/>
            <person name="Tan C.-H."/>
            <person name="Antoshechkin I."/>
            <person name="Sternberg P.W."/>
            <person name="Goodrich-Blair H."/>
            <person name="Dillman A.R."/>
        </authorList>
    </citation>
    <scope>NUCLEOTIDE SEQUENCE</scope>
    <source>
        <strain evidence="3">PS9179</strain>
        <tissue evidence="3">Whole animal</tissue>
    </source>
</reference>
<organism evidence="3 4">
    <name type="scientific">Steinernema hermaphroditum</name>
    <dbReference type="NCBI Taxonomy" id="289476"/>
    <lineage>
        <taxon>Eukaryota</taxon>
        <taxon>Metazoa</taxon>
        <taxon>Ecdysozoa</taxon>
        <taxon>Nematoda</taxon>
        <taxon>Chromadorea</taxon>
        <taxon>Rhabditida</taxon>
        <taxon>Tylenchina</taxon>
        <taxon>Panagrolaimomorpha</taxon>
        <taxon>Strongyloidoidea</taxon>
        <taxon>Steinernematidae</taxon>
        <taxon>Steinernema</taxon>
    </lineage>
</organism>
<comment type="caution">
    <text evidence="3">The sequence shown here is derived from an EMBL/GenBank/DDBJ whole genome shotgun (WGS) entry which is preliminary data.</text>
</comment>
<evidence type="ECO:0000256" key="1">
    <source>
        <dbReference type="SAM" id="MobiDB-lite"/>
    </source>
</evidence>
<gene>
    <name evidence="3" type="ORF">QR680_009894</name>
</gene>
<evidence type="ECO:0000313" key="3">
    <source>
        <dbReference type="EMBL" id="KAK0426778.1"/>
    </source>
</evidence>
<protein>
    <submittedName>
        <fullName evidence="3">Uncharacterized protein</fullName>
    </submittedName>
</protein>